<dbReference type="Gene3D" id="1.10.1130.10">
    <property type="entry name" value="Flavocytochrome C3, Chain A"/>
    <property type="match status" value="2"/>
</dbReference>
<dbReference type="PANTHER" id="PTHR35038">
    <property type="entry name" value="DISSIMILATORY SULFITE REDUCTASE SIRA"/>
    <property type="match status" value="1"/>
</dbReference>
<keyword evidence="1 2" id="KW-0732">Signal</keyword>
<feature type="domain" description="Doubled CXXCH motif" evidence="3">
    <location>
        <begin position="147"/>
        <end position="167"/>
    </location>
</feature>
<dbReference type="NCBIfam" id="TIGR01905">
    <property type="entry name" value="paired_CXXCH_1"/>
    <property type="match status" value="1"/>
</dbReference>
<name>A0A417YR67_9BACI</name>
<organism evidence="4 5">
    <name type="scientific">Neobacillus notoginsengisoli</name>
    <dbReference type="NCBI Taxonomy" id="1578198"/>
    <lineage>
        <taxon>Bacteria</taxon>
        <taxon>Bacillati</taxon>
        <taxon>Bacillota</taxon>
        <taxon>Bacilli</taxon>
        <taxon>Bacillales</taxon>
        <taxon>Bacillaceae</taxon>
        <taxon>Neobacillus</taxon>
    </lineage>
</organism>
<dbReference type="InterPro" id="IPR010177">
    <property type="entry name" value="Paired_CXXCH_1"/>
</dbReference>
<dbReference type="AlphaFoldDB" id="A0A417YR67"/>
<gene>
    <name evidence="4" type="ORF">D1B31_16405</name>
</gene>
<comment type="caution">
    <text evidence="4">The sequence shown here is derived from an EMBL/GenBank/DDBJ whole genome shotgun (WGS) entry which is preliminary data.</text>
</comment>
<evidence type="ECO:0000313" key="4">
    <source>
        <dbReference type="EMBL" id="RHW37345.1"/>
    </source>
</evidence>
<dbReference type="InterPro" id="IPR051829">
    <property type="entry name" value="Multiheme_Cytochr_ET"/>
</dbReference>
<dbReference type="Pfam" id="PF09699">
    <property type="entry name" value="Paired_CXXCH_1"/>
    <property type="match status" value="2"/>
</dbReference>
<dbReference type="GO" id="GO:0016491">
    <property type="term" value="F:oxidoreductase activity"/>
    <property type="evidence" value="ECO:0007669"/>
    <property type="project" value="TreeGrafter"/>
</dbReference>
<dbReference type="OrthoDB" id="10939at2"/>
<reference evidence="4 5" key="1">
    <citation type="journal article" date="2017" name="Int. J. Syst. Evol. Microbiol.">
        <title>Bacillus notoginsengisoli sp. nov., a novel bacterium isolated from the rhizosphere of Panax notoginseng.</title>
        <authorList>
            <person name="Zhang M.Y."/>
            <person name="Cheng J."/>
            <person name="Cai Y."/>
            <person name="Zhang T.Y."/>
            <person name="Wu Y.Y."/>
            <person name="Manikprabhu D."/>
            <person name="Li W.J."/>
            <person name="Zhang Y.X."/>
        </authorList>
    </citation>
    <scope>NUCLEOTIDE SEQUENCE [LARGE SCALE GENOMIC DNA]</scope>
    <source>
        <strain evidence="4 5">JCM 30743</strain>
    </source>
</reference>
<evidence type="ECO:0000259" key="3">
    <source>
        <dbReference type="Pfam" id="PF09699"/>
    </source>
</evidence>
<dbReference type="PANTHER" id="PTHR35038:SF6">
    <property type="entry name" value="SURFACE LOCALIZED DECAHEME CYTOCHROME C LIPOPROTEIN"/>
    <property type="match status" value="1"/>
</dbReference>
<dbReference type="SUPFAM" id="SSF48695">
    <property type="entry name" value="Multiheme cytochromes"/>
    <property type="match status" value="1"/>
</dbReference>
<feature type="chain" id="PRO_5038502512" description="Doubled CXXCH motif domain-containing protein" evidence="2">
    <location>
        <begin position="22"/>
        <end position="339"/>
    </location>
</feature>
<dbReference type="Proteomes" id="UP000284416">
    <property type="component" value="Unassembled WGS sequence"/>
</dbReference>
<dbReference type="EMBL" id="QWEG01000010">
    <property type="protein sequence ID" value="RHW37345.1"/>
    <property type="molecule type" value="Genomic_DNA"/>
</dbReference>
<evidence type="ECO:0000256" key="1">
    <source>
        <dbReference type="ARBA" id="ARBA00022729"/>
    </source>
</evidence>
<evidence type="ECO:0000256" key="2">
    <source>
        <dbReference type="SAM" id="SignalP"/>
    </source>
</evidence>
<accession>A0A417YR67</accession>
<sequence length="339" mass="36515">MGKLKISFSALFTLILLSAFAVIASAEEPFVPTPNNPAPGIHVGTIDNNGKEATHRTHGNFQNNTNSCANCHSTHQANGKSLVKFQDTESNLCMSCHDGTLGFYNVKKNSGAGVFNSTHDSASMHNVGSVAIDSAPGALTSNKEELQCSSCHNPHGSTNDRLLRTEVNGKVYSTAMLDLELVEDPAYAEFNASTGPTGLKIYQSKGPVFVNQNRADVPQRVYSNFCSTCHDDYLRSSGDQMVSGHYSHTTDSYRAGRNCASCHYAHGTDITLLKDTAGKTIADYVKGGWSQETAEAYMKDINEGGSALKKYTNATVCWTCHRVDPTPVPGGNYSGRPTR</sequence>
<proteinExistence type="predicted"/>
<feature type="domain" description="Doubled CXXCH motif" evidence="3">
    <location>
        <begin position="61"/>
        <end position="99"/>
    </location>
</feature>
<evidence type="ECO:0000313" key="5">
    <source>
        <dbReference type="Proteomes" id="UP000284416"/>
    </source>
</evidence>
<protein>
    <recommendedName>
        <fullName evidence="3">Doubled CXXCH motif domain-containing protein</fullName>
    </recommendedName>
</protein>
<dbReference type="RefSeq" id="WP_118922346.1">
    <property type="nucleotide sequence ID" value="NZ_QWEG01000010.1"/>
</dbReference>
<dbReference type="InterPro" id="IPR036280">
    <property type="entry name" value="Multihaem_cyt_sf"/>
</dbReference>
<keyword evidence="5" id="KW-1185">Reference proteome</keyword>
<feature type="signal peptide" evidence="2">
    <location>
        <begin position="1"/>
        <end position="21"/>
    </location>
</feature>